<dbReference type="EMBL" id="FOPJ01000001">
    <property type="protein sequence ID" value="SFG17748.1"/>
    <property type="molecule type" value="Genomic_DNA"/>
</dbReference>
<evidence type="ECO:0000313" key="3">
    <source>
        <dbReference type="EMBL" id="SFG17748.1"/>
    </source>
</evidence>
<name>A0A1I2PNW9_9CORY</name>
<evidence type="ECO:0000256" key="2">
    <source>
        <dbReference type="SAM" id="Phobius"/>
    </source>
</evidence>
<gene>
    <name evidence="3" type="ORF">SAMN05660282_00154</name>
</gene>
<feature type="compositionally biased region" description="Pro residues" evidence="1">
    <location>
        <begin position="269"/>
        <end position="287"/>
    </location>
</feature>
<reference evidence="3 4" key="1">
    <citation type="submission" date="2016-10" db="EMBL/GenBank/DDBJ databases">
        <authorList>
            <person name="de Groot N.N."/>
        </authorList>
    </citation>
    <scope>NUCLEOTIDE SEQUENCE [LARGE SCALE GENOMIC DNA]</scope>
    <source>
        <strain>J11</strain>
        <strain evidence="4">PG 39</strain>
    </source>
</reference>
<dbReference type="RefSeq" id="WP_092283422.1">
    <property type="nucleotide sequence ID" value="NZ_FOPJ01000001.1"/>
</dbReference>
<sequence>MTRRHDEGTYPDSGHGEFEAIQSTDAFLDALARGEDPSSGEDPLANALLGMRAEVNAQMPSAPTLAELGLVEGVASISRERTKRRTFLPFRATRSREAKKPHPFVHGMIGAAAATLVIAGGGAALYNSTPDSSLYPISEHFFSDRKAIVELAGTLGELDDRATEGDIAGTRALVEQMRAVIKDAQRLGNSNPATTTRTIPPAPPSTEVLTETTTVTEPTTEVQVATETVTVTVVSPTSPSPSPSTTPTTTPPEGSPVPPEEGGAGSPQEPQPAPPAGERPAPPAPGE</sequence>
<evidence type="ECO:0000313" key="4">
    <source>
        <dbReference type="Proteomes" id="UP000199065"/>
    </source>
</evidence>
<evidence type="ECO:0008006" key="5">
    <source>
        <dbReference type="Google" id="ProtNLM"/>
    </source>
</evidence>
<dbReference type="STRING" id="185761.SAMN05660282_00154"/>
<keyword evidence="2" id="KW-0472">Membrane</keyword>
<organism evidence="3 4">
    <name type="scientific">Corynebacterium spheniscorum</name>
    <dbReference type="NCBI Taxonomy" id="185761"/>
    <lineage>
        <taxon>Bacteria</taxon>
        <taxon>Bacillati</taxon>
        <taxon>Actinomycetota</taxon>
        <taxon>Actinomycetes</taxon>
        <taxon>Mycobacteriales</taxon>
        <taxon>Corynebacteriaceae</taxon>
        <taxon>Corynebacterium</taxon>
    </lineage>
</organism>
<feature type="compositionally biased region" description="Pro residues" evidence="1">
    <location>
        <begin position="238"/>
        <end position="259"/>
    </location>
</feature>
<dbReference type="Proteomes" id="UP000199065">
    <property type="component" value="Unassembled WGS sequence"/>
</dbReference>
<dbReference type="OrthoDB" id="4426886at2"/>
<protein>
    <recommendedName>
        <fullName evidence="5">Anti-sigma-D factor RsdA to sigma factor binding region</fullName>
    </recommendedName>
</protein>
<feature type="transmembrane region" description="Helical" evidence="2">
    <location>
        <begin position="104"/>
        <end position="126"/>
    </location>
</feature>
<keyword evidence="2" id="KW-1133">Transmembrane helix</keyword>
<accession>A0A1I2PNW9</accession>
<evidence type="ECO:0000256" key="1">
    <source>
        <dbReference type="SAM" id="MobiDB-lite"/>
    </source>
</evidence>
<keyword evidence="2" id="KW-0812">Transmembrane</keyword>
<keyword evidence="4" id="KW-1185">Reference proteome</keyword>
<dbReference type="AlphaFoldDB" id="A0A1I2PNW9"/>
<feature type="compositionally biased region" description="Low complexity" evidence="1">
    <location>
        <begin position="192"/>
        <end position="237"/>
    </location>
</feature>
<proteinExistence type="predicted"/>
<feature type="region of interest" description="Disordered" evidence="1">
    <location>
        <begin position="184"/>
        <end position="287"/>
    </location>
</feature>